<dbReference type="InParanoid" id="A0A1X2HJJ0"/>
<reference evidence="2 3" key="1">
    <citation type="submission" date="2016-07" db="EMBL/GenBank/DDBJ databases">
        <title>Pervasive Adenine N6-methylation of Active Genes in Fungi.</title>
        <authorList>
            <consortium name="DOE Joint Genome Institute"/>
            <person name="Mondo S.J."/>
            <person name="Dannebaum R.O."/>
            <person name="Kuo R.C."/>
            <person name="Labutti K."/>
            <person name="Haridas S."/>
            <person name="Kuo A."/>
            <person name="Salamov A."/>
            <person name="Ahrendt S.R."/>
            <person name="Lipzen A."/>
            <person name="Sullivan W."/>
            <person name="Andreopoulos W.B."/>
            <person name="Clum A."/>
            <person name="Lindquist E."/>
            <person name="Daum C."/>
            <person name="Ramamoorthy G.K."/>
            <person name="Gryganskyi A."/>
            <person name="Culley D."/>
            <person name="Magnuson J.K."/>
            <person name="James T.Y."/>
            <person name="O'Malley M.A."/>
            <person name="Stajich J.E."/>
            <person name="Spatafora J.W."/>
            <person name="Visel A."/>
            <person name="Grigoriev I.V."/>
        </authorList>
    </citation>
    <scope>NUCLEOTIDE SEQUENCE [LARGE SCALE GENOMIC DNA]</scope>
    <source>
        <strain evidence="2 3">NRRL 2496</strain>
    </source>
</reference>
<gene>
    <name evidence="2" type="ORF">BCR43DRAFT_489006</name>
</gene>
<comment type="caution">
    <text evidence="2">The sequence shown here is derived from an EMBL/GenBank/DDBJ whole genome shotgun (WGS) entry which is preliminary data.</text>
</comment>
<feature type="non-terminal residue" evidence="2">
    <location>
        <position position="252"/>
    </location>
</feature>
<protein>
    <submittedName>
        <fullName evidence="2">Uncharacterized protein</fullName>
    </submittedName>
</protein>
<feature type="region of interest" description="Disordered" evidence="1">
    <location>
        <begin position="1"/>
        <end position="128"/>
    </location>
</feature>
<name>A0A1X2HJJ0_SYNRA</name>
<accession>A0A1X2HJJ0</accession>
<keyword evidence="3" id="KW-1185">Reference proteome</keyword>
<proteinExistence type="predicted"/>
<evidence type="ECO:0000313" key="3">
    <source>
        <dbReference type="Proteomes" id="UP000242180"/>
    </source>
</evidence>
<evidence type="ECO:0000256" key="1">
    <source>
        <dbReference type="SAM" id="MobiDB-lite"/>
    </source>
</evidence>
<dbReference type="Proteomes" id="UP000242180">
    <property type="component" value="Unassembled WGS sequence"/>
</dbReference>
<dbReference type="AlphaFoldDB" id="A0A1X2HJJ0"/>
<organism evidence="2 3">
    <name type="scientific">Syncephalastrum racemosum</name>
    <name type="common">Filamentous fungus</name>
    <dbReference type="NCBI Taxonomy" id="13706"/>
    <lineage>
        <taxon>Eukaryota</taxon>
        <taxon>Fungi</taxon>
        <taxon>Fungi incertae sedis</taxon>
        <taxon>Mucoromycota</taxon>
        <taxon>Mucoromycotina</taxon>
        <taxon>Mucoromycetes</taxon>
        <taxon>Mucorales</taxon>
        <taxon>Syncephalastraceae</taxon>
        <taxon>Syncephalastrum</taxon>
    </lineage>
</organism>
<dbReference type="EMBL" id="MCGN01000003">
    <property type="protein sequence ID" value="ORY99275.1"/>
    <property type="molecule type" value="Genomic_DNA"/>
</dbReference>
<feature type="compositionally biased region" description="Polar residues" evidence="1">
    <location>
        <begin position="80"/>
        <end position="89"/>
    </location>
</feature>
<dbReference type="OrthoDB" id="59470at2759"/>
<feature type="compositionally biased region" description="Low complexity" evidence="1">
    <location>
        <begin position="61"/>
        <end position="79"/>
    </location>
</feature>
<sequence length="252" mass="28223">MSTLSQCPPLTPPHSPHSWSAGRKRRLPTENDSTTIPFAHPVDFSGKKRRFSPSPPPPPSCSSSSSTSFATESTFPTFSHSTQNHTSLYDPSHSDDFSMRSSTQTHTVHEVSESGPAAPSCSGDDPDYSNLYVTSEDWDMDGIETYRVLRRDPDGGLLVESQTNGGLPMELRPGEHKMRIPDFVLQKRHLNPKQLYDEPGKDRQLVLYQPSVLEKLRQASRVEENEDDTRMDIQDIAETTTYPELTTDAMEL</sequence>
<evidence type="ECO:0000313" key="2">
    <source>
        <dbReference type="EMBL" id="ORY99275.1"/>
    </source>
</evidence>